<keyword evidence="2" id="KW-0808">Transferase</keyword>
<keyword evidence="4" id="KW-1185">Reference proteome</keyword>
<evidence type="ECO:0000256" key="1">
    <source>
        <dbReference type="ARBA" id="ARBA00007677"/>
    </source>
</evidence>
<sequence>MPHAVDTVIPIELHHVALDSYIETLPVRLLARMAIAAWVLTVAVLALAGLHPSPWLSDNVALVLSPQQTNRLDSHRYALSTTSTSSPVRGCQNPEIVVTEPRENAAITLLVREQDLAELLPTLRNFEKRFNRQFRYAYVFLTAPVDPPFSTMFQEQVVASLPEGAVVEWATVEPRYWRIPETMDVANVRSGFEQQQKDGVQYAGREGYHHMCRYFSGLWVRTAALQKYDWYWRLEPGVRFYCTISYDPFRFMALNHKIYGFVITIVENMNTIPTLFDSILELVQKHGLVPGSRLWQFLLKKGDPGAYSGCHFWTNFEIGDLRFFRSEPYQTVFNELDQAGGFFSERWGDAPVRSLALGLLSDVDRIHYFEDFAYQHDWFMHCPQEKGLGCDCQCPVYSKDPLPKNELTDVDHDWRFSCLDRWKETVGTSASSIHPLPPNNKRPPIR</sequence>
<dbReference type="Proteomes" id="UP000249464">
    <property type="component" value="Unassembled WGS sequence"/>
</dbReference>
<dbReference type="AlphaFoldDB" id="A0A2X0NBA3"/>
<name>A0A2X0NBA3_9BASI</name>
<dbReference type="Pfam" id="PF01793">
    <property type="entry name" value="Glyco_transf_15"/>
    <property type="match status" value="1"/>
</dbReference>
<dbReference type="Gene3D" id="3.90.550.10">
    <property type="entry name" value="Spore Coat Polysaccharide Biosynthesis Protein SpsA, Chain A"/>
    <property type="match status" value="1"/>
</dbReference>
<dbReference type="EMBL" id="FQNC01000112">
    <property type="protein sequence ID" value="SGZ30941.1"/>
    <property type="molecule type" value="Genomic_DNA"/>
</dbReference>
<proteinExistence type="inferred from homology"/>
<dbReference type="GO" id="GO:0000032">
    <property type="term" value="P:cell wall mannoprotein biosynthetic process"/>
    <property type="evidence" value="ECO:0007669"/>
    <property type="project" value="TreeGrafter"/>
</dbReference>
<reference evidence="3 4" key="1">
    <citation type="submission" date="2016-11" db="EMBL/GenBank/DDBJ databases">
        <authorList>
            <person name="Jaros S."/>
            <person name="Januszkiewicz K."/>
            <person name="Wedrychowicz H."/>
        </authorList>
    </citation>
    <scope>NUCLEOTIDE SEQUENCE [LARGE SCALE GENOMIC DNA]</scope>
</reference>
<dbReference type="PANTHER" id="PTHR31121:SF2">
    <property type="entry name" value="MANNOSYLTRANSFERASE KTR5-RELATED"/>
    <property type="match status" value="1"/>
</dbReference>
<dbReference type="InterPro" id="IPR002685">
    <property type="entry name" value="Glyco_trans_15"/>
</dbReference>
<dbReference type="GO" id="GO:0006487">
    <property type="term" value="P:protein N-linked glycosylation"/>
    <property type="evidence" value="ECO:0007669"/>
    <property type="project" value="TreeGrafter"/>
</dbReference>
<organism evidence="3 4">
    <name type="scientific">Microbotryum silenes-dioicae</name>
    <dbReference type="NCBI Taxonomy" id="796604"/>
    <lineage>
        <taxon>Eukaryota</taxon>
        <taxon>Fungi</taxon>
        <taxon>Dikarya</taxon>
        <taxon>Basidiomycota</taxon>
        <taxon>Pucciniomycotina</taxon>
        <taxon>Microbotryomycetes</taxon>
        <taxon>Microbotryales</taxon>
        <taxon>Microbotryaceae</taxon>
        <taxon>Microbotryum</taxon>
    </lineage>
</organism>
<dbReference type="InterPro" id="IPR029044">
    <property type="entry name" value="Nucleotide-diphossugar_trans"/>
</dbReference>
<dbReference type="GO" id="GO:0000026">
    <property type="term" value="F:alpha-1,2-mannosyltransferase activity"/>
    <property type="evidence" value="ECO:0007669"/>
    <property type="project" value="TreeGrafter"/>
</dbReference>
<dbReference type="SUPFAM" id="SSF53448">
    <property type="entry name" value="Nucleotide-diphospho-sugar transferases"/>
    <property type="match status" value="1"/>
</dbReference>
<evidence type="ECO:0000313" key="4">
    <source>
        <dbReference type="Proteomes" id="UP000249464"/>
    </source>
</evidence>
<protein>
    <submittedName>
        <fullName evidence="3">BQ5605_C046g12276 protein</fullName>
    </submittedName>
</protein>
<evidence type="ECO:0000313" key="3">
    <source>
        <dbReference type="EMBL" id="SGZ30941.1"/>
    </source>
</evidence>
<dbReference type="GO" id="GO:0005794">
    <property type="term" value="C:Golgi apparatus"/>
    <property type="evidence" value="ECO:0007669"/>
    <property type="project" value="TreeGrafter"/>
</dbReference>
<dbReference type="STRING" id="796604.A0A2X0NBA3"/>
<dbReference type="GO" id="GO:0016020">
    <property type="term" value="C:membrane"/>
    <property type="evidence" value="ECO:0007669"/>
    <property type="project" value="InterPro"/>
</dbReference>
<evidence type="ECO:0000256" key="2">
    <source>
        <dbReference type="ARBA" id="ARBA00022679"/>
    </source>
</evidence>
<dbReference type="PANTHER" id="PTHR31121">
    <property type="entry name" value="ALPHA-1,2 MANNOSYLTRANSFERASE KTR1"/>
    <property type="match status" value="1"/>
</dbReference>
<gene>
    <name evidence="3" type="primary">BQ5605_C046g12276</name>
    <name evidence="3" type="ORF">BQ5605_C046G12276</name>
</gene>
<accession>A0A2X0NBA3</accession>
<comment type="similarity">
    <text evidence="1">Belongs to the glycosyltransferase 15 family.</text>
</comment>